<dbReference type="PROSITE" id="PS51128">
    <property type="entry name" value="ZF_DKSA_2"/>
    <property type="match status" value="1"/>
</dbReference>
<organism evidence="6 7">
    <name type="scientific">Candidatus Nealsonbacteria bacterium CG23_combo_of_CG06-09_8_20_14_all_39_25</name>
    <dbReference type="NCBI Taxonomy" id="1974723"/>
    <lineage>
        <taxon>Bacteria</taxon>
        <taxon>Candidatus Nealsoniibacteriota</taxon>
    </lineage>
</organism>
<evidence type="ECO:0000313" key="7">
    <source>
        <dbReference type="Proteomes" id="UP000229054"/>
    </source>
</evidence>
<dbReference type="Proteomes" id="UP000229054">
    <property type="component" value="Unassembled WGS sequence"/>
</dbReference>
<comment type="caution">
    <text evidence="6">The sequence shown here is derived from an EMBL/GenBank/DDBJ whole genome shotgun (WGS) entry which is preliminary data.</text>
</comment>
<keyword evidence="3" id="KW-0862">Zinc</keyword>
<feature type="zinc finger region" description="dksA C4-type" evidence="4">
    <location>
        <begin position="96"/>
        <end position="120"/>
    </location>
</feature>
<accession>A0A2G9YSX9</accession>
<reference evidence="6 7" key="1">
    <citation type="submission" date="2017-09" db="EMBL/GenBank/DDBJ databases">
        <title>Depth-based differentiation of microbial function through sediment-hosted aquifers and enrichment of novel symbionts in the deep terrestrial subsurface.</title>
        <authorList>
            <person name="Probst A.J."/>
            <person name="Ladd B."/>
            <person name="Jarett J.K."/>
            <person name="Geller-Mcgrath D.E."/>
            <person name="Sieber C.M."/>
            <person name="Emerson J.B."/>
            <person name="Anantharaman K."/>
            <person name="Thomas B.C."/>
            <person name="Malmstrom R."/>
            <person name="Stieglmeier M."/>
            <person name="Klingl A."/>
            <person name="Woyke T."/>
            <person name="Ryan C.M."/>
            <person name="Banfield J.F."/>
        </authorList>
    </citation>
    <scope>NUCLEOTIDE SEQUENCE [LARGE SCALE GENOMIC DNA]</scope>
    <source>
        <strain evidence="6">CG23_combo_of_CG06-09_8_20_14_all_39_25</strain>
    </source>
</reference>
<evidence type="ECO:0000259" key="5">
    <source>
        <dbReference type="Pfam" id="PF01258"/>
    </source>
</evidence>
<dbReference type="InterPro" id="IPR020458">
    <property type="entry name" value="Znf_DskA_TraR_CS"/>
</dbReference>
<evidence type="ECO:0000256" key="2">
    <source>
        <dbReference type="ARBA" id="ARBA00022771"/>
    </source>
</evidence>
<dbReference type="PANTHER" id="PTHR33823:SF4">
    <property type="entry name" value="GENERAL STRESS PROTEIN 16O"/>
    <property type="match status" value="1"/>
</dbReference>
<name>A0A2G9YSX9_9BACT</name>
<evidence type="ECO:0000256" key="4">
    <source>
        <dbReference type="PROSITE-ProRule" id="PRU00510"/>
    </source>
</evidence>
<protein>
    <recommendedName>
        <fullName evidence="5">Zinc finger DksA/TraR C4-type domain-containing protein</fullName>
    </recommendedName>
</protein>
<evidence type="ECO:0000256" key="3">
    <source>
        <dbReference type="ARBA" id="ARBA00022833"/>
    </source>
</evidence>
<evidence type="ECO:0000313" key="6">
    <source>
        <dbReference type="EMBL" id="PIP22340.1"/>
    </source>
</evidence>
<feature type="domain" description="Zinc finger DksA/TraR C4-type" evidence="5">
    <location>
        <begin position="91"/>
        <end position="121"/>
    </location>
</feature>
<dbReference type="PROSITE" id="PS01102">
    <property type="entry name" value="ZF_DKSA_1"/>
    <property type="match status" value="1"/>
</dbReference>
<dbReference type="Gene3D" id="1.20.120.910">
    <property type="entry name" value="DksA, coiled-coil domain"/>
    <property type="match status" value="1"/>
</dbReference>
<dbReference type="SUPFAM" id="SSF57716">
    <property type="entry name" value="Glucocorticoid receptor-like (DNA-binding domain)"/>
    <property type="match status" value="1"/>
</dbReference>
<dbReference type="InterPro" id="IPR000962">
    <property type="entry name" value="Znf_DskA_TraR"/>
</dbReference>
<dbReference type="AlphaFoldDB" id="A0A2G9YSX9"/>
<dbReference type="PANTHER" id="PTHR33823">
    <property type="entry name" value="RNA POLYMERASE-BINDING TRANSCRIPTION FACTOR DKSA-RELATED"/>
    <property type="match status" value="1"/>
</dbReference>
<sequence length="121" mass="13962">MSPKLLQELKEKLEKDKSSLEKELQKFAKKDEKLKGDWDTRFPHWNGDSGSSALERAADEVEEYSTLLPIEHNLELRLKDVDLALEKIKMGKYGACENCGKAIDEERLKVHPEARFCLKCK</sequence>
<proteinExistence type="predicted"/>
<dbReference type="Pfam" id="PF01258">
    <property type="entry name" value="zf-dskA_traR"/>
    <property type="match status" value="1"/>
</dbReference>
<dbReference type="GO" id="GO:0008270">
    <property type="term" value="F:zinc ion binding"/>
    <property type="evidence" value="ECO:0007669"/>
    <property type="project" value="UniProtKB-KW"/>
</dbReference>
<keyword evidence="1" id="KW-0479">Metal-binding</keyword>
<keyword evidence="2" id="KW-0863">Zinc-finger</keyword>
<gene>
    <name evidence="6" type="ORF">COX38_01145</name>
</gene>
<dbReference type="EMBL" id="PCRN01000047">
    <property type="protein sequence ID" value="PIP22340.1"/>
    <property type="molecule type" value="Genomic_DNA"/>
</dbReference>
<evidence type="ECO:0000256" key="1">
    <source>
        <dbReference type="ARBA" id="ARBA00022723"/>
    </source>
</evidence>